<keyword evidence="3" id="KW-1133">Transmembrane helix</keyword>
<sequence>MLVRYWYWFAQTLIWPLSWLLIRFFYSVEIKGAEKLKNLKLPVIIASNHKTLFDAFLVGSSLPFGSRFFPFRYMTEEIDFRGAMLRFLSKIKFLKTLYFLTGGFPSRRGQGADKAIELPVKLLKKGNTILMFPEGKLVRENSLGTFYPGVVKLSIAAGVPILPFSFYIKNRKISVRFGEIFMPDSEPERALLLLKTKIETLLKTAS</sequence>
<name>A0A0G1BLH8_9BACT</name>
<dbReference type="AlphaFoldDB" id="A0A0G1BLH8"/>
<dbReference type="GO" id="GO:0006654">
    <property type="term" value="P:phosphatidic acid biosynthetic process"/>
    <property type="evidence" value="ECO:0007669"/>
    <property type="project" value="TreeGrafter"/>
</dbReference>
<evidence type="ECO:0000256" key="1">
    <source>
        <dbReference type="ARBA" id="ARBA00022679"/>
    </source>
</evidence>
<feature type="domain" description="Phospholipid/glycerol acyltransferase" evidence="4">
    <location>
        <begin position="43"/>
        <end position="169"/>
    </location>
</feature>
<reference evidence="5 6" key="1">
    <citation type="journal article" date="2015" name="Nature">
        <title>rRNA introns, odd ribosomes, and small enigmatic genomes across a large radiation of phyla.</title>
        <authorList>
            <person name="Brown C.T."/>
            <person name="Hug L.A."/>
            <person name="Thomas B.C."/>
            <person name="Sharon I."/>
            <person name="Castelle C.J."/>
            <person name="Singh A."/>
            <person name="Wilkins M.J."/>
            <person name="Williams K.H."/>
            <person name="Banfield J.F."/>
        </authorList>
    </citation>
    <scope>NUCLEOTIDE SEQUENCE [LARGE SCALE GENOMIC DNA]</scope>
</reference>
<gene>
    <name evidence="5" type="ORF">UV11_C0019G0004</name>
</gene>
<feature type="transmembrane region" description="Helical" evidence="3">
    <location>
        <begin position="6"/>
        <end position="26"/>
    </location>
</feature>
<dbReference type="STRING" id="1618659.UV11_C0019G0004"/>
<evidence type="ECO:0000256" key="3">
    <source>
        <dbReference type="SAM" id="Phobius"/>
    </source>
</evidence>
<dbReference type="InterPro" id="IPR002123">
    <property type="entry name" value="Plipid/glycerol_acylTrfase"/>
</dbReference>
<keyword evidence="3" id="KW-0472">Membrane</keyword>
<dbReference type="GO" id="GO:0003841">
    <property type="term" value="F:1-acylglycerol-3-phosphate O-acyltransferase activity"/>
    <property type="evidence" value="ECO:0007669"/>
    <property type="project" value="TreeGrafter"/>
</dbReference>
<dbReference type="EMBL" id="LCDF01000019">
    <property type="protein sequence ID" value="KKS47121.1"/>
    <property type="molecule type" value="Genomic_DNA"/>
</dbReference>
<dbReference type="Proteomes" id="UP000034036">
    <property type="component" value="Unassembled WGS sequence"/>
</dbReference>
<evidence type="ECO:0000313" key="5">
    <source>
        <dbReference type="EMBL" id="KKS47121.1"/>
    </source>
</evidence>
<protein>
    <submittedName>
        <fullName evidence="5">Phospholipid/glycerol acyltransferase</fullName>
    </submittedName>
</protein>
<comment type="caution">
    <text evidence="5">The sequence shown here is derived from an EMBL/GenBank/DDBJ whole genome shotgun (WGS) entry which is preliminary data.</text>
</comment>
<dbReference type="CDD" id="cd07989">
    <property type="entry name" value="LPLAT_AGPAT-like"/>
    <property type="match status" value="1"/>
</dbReference>
<keyword evidence="2 5" id="KW-0012">Acyltransferase</keyword>
<accession>A0A0G1BLH8</accession>
<evidence type="ECO:0000259" key="4">
    <source>
        <dbReference type="SMART" id="SM00563"/>
    </source>
</evidence>
<dbReference type="PANTHER" id="PTHR10434">
    <property type="entry name" value="1-ACYL-SN-GLYCEROL-3-PHOSPHATE ACYLTRANSFERASE"/>
    <property type="match status" value="1"/>
</dbReference>
<dbReference type="SUPFAM" id="SSF69593">
    <property type="entry name" value="Glycerol-3-phosphate (1)-acyltransferase"/>
    <property type="match status" value="1"/>
</dbReference>
<dbReference type="SMART" id="SM00563">
    <property type="entry name" value="PlsC"/>
    <property type="match status" value="1"/>
</dbReference>
<evidence type="ECO:0000313" key="6">
    <source>
        <dbReference type="Proteomes" id="UP000034036"/>
    </source>
</evidence>
<dbReference type="PANTHER" id="PTHR10434:SF11">
    <property type="entry name" value="1-ACYL-SN-GLYCEROL-3-PHOSPHATE ACYLTRANSFERASE"/>
    <property type="match status" value="1"/>
</dbReference>
<evidence type="ECO:0000256" key="2">
    <source>
        <dbReference type="ARBA" id="ARBA00023315"/>
    </source>
</evidence>
<organism evidence="5 6">
    <name type="scientific">Candidatus Giovannonibacteria bacterium GW2011_GWF2_42_19</name>
    <dbReference type="NCBI Taxonomy" id="1618659"/>
    <lineage>
        <taxon>Bacteria</taxon>
        <taxon>Candidatus Giovannoniibacteriota</taxon>
    </lineage>
</organism>
<proteinExistence type="predicted"/>
<keyword evidence="3" id="KW-0812">Transmembrane</keyword>
<keyword evidence="1 5" id="KW-0808">Transferase</keyword>
<dbReference type="Pfam" id="PF01553">
    <property type="entry name" value="Acyltransferase"/>
    <property type="match status" value="1"/>
</dbReference>